<sequence length="90" mass="9785">MINELVYLPKNFEGPAITISLLRTNSSYQVSGGGRESRYSCDCLERVVNKFTYPSSDGLKKTSGGYVIAPSTLLNPVSIIQVIGIRVTTV</sequence>
<protein>
    <submittedName>
        <fullName evidence="1">Uncharacterized protein</fullName>
    </submittedName>
</protein>
<dbReference type="EMBL" id="UINC01003809">
    <property type="protein sequence ID" value="SVA09423.1"/>
    <property type="molecule type" value="Genomic_DNA"/>
</dbReference>
<evidence type="ECO:0000313" key="1">
    <source>
        <dbReference type="EMBL" id="SVA09423.1"/>
    </source>
</evidence>
<name>A0A381T6Q7_9ZZZZ</name>
<organism evidence="1">
    <name type="scientific">marine metagenome</name>
    <dbReference type="NCBI Taxonomy" id="408172"/>
    <lineage>
        <taxon>unclassified sequences</taxon>
        <taxon>metagenomes</taxon>
        <taxon>ecological metagenomes</taxon>
    </lineage>
</organism>
<dbReference type="AlphaFoldDB" id="A0A381T6Q7"/>
<reference evidence="1" key="1">
    <citation type="submission" date="2018-05" db="EMBL/GenBank/DDBJ databases">
        <authorList>
            <person name="Lanie J.A."/>
            <person name="Ng W.-L."/>
            <person name="Kazmierczak K.M."/>
            <person name="Andrzejewski T.M."/>
            <person name="Davidsen T.M."/>
            <person name="Wayne K.J."/>
            <person name="Tettelin H."/>
            <person name="Glass J.I."/>
            <person name="Rusch D."/>
            <person name="Podicherti R."/>
            <person name="Tsui H.-C.T."/>
            <person name="Winkler M.E."/>
        </authorList>
    </citation>
    <scope>NUCLEOTIDE SEQUENCE</scope>
</reference>
<gene>
    <name evidence="1" type="ORF">METZ01_LOCUS62277</name>
</gene>
<proteinExistence type="predicted"/>
<accession>A0A381T6Q7</accession>